<feature type="compositionally biased region" description="Polar residues" evidence="5">
    <location>
        <begin position="473"/>
        <end position="482"/>
    </location>
</feature>
<evidence type="ECO:0008006" key="8">
    <source>
        <dbReference type="Google" id="ProtNLM"/>
    </source>
</evidence>
<dbReference type="InterPro" id="IPR050346">
    <property type="entry name" value="FMO-like"/>
</dbReference>
<dbReference type="Pfam" id="PF00743">
    <property type="entry name" value="FMO-like"/>
    <property type="match status" value="1"/>
</dbReference>
<dbReference type="OrthoDB" id="66881at2759"/>
<dbReference type="GO" id="GO:0004499">
    <property type="term" value="F:N,N-dimethylaniline monooxygenase activity"/>
    <property type="evidence" value="ECO:0007669"/>
    <property type="project" value="InterPro"/>
</dbReference>
<dbReference type="InterPro" id="IPR036188">
    <property type="entry name" value="FAD/NAD-bd_sf"/>
</dbReference>
<sequence>MTIPQDTRPVKRIAVIGAGAAGIAQAKEILEAFQHGKSEFRVDLVVFESRSKIGGVWLEDPEAGEYKLKYDSKGTTRALSTRSGSTPSPIYAGLRTNLPKQLMTFRNHPFPTETELFPRASDVCDYLISYAEMHGVDRFIRFDTTVTRVRKEGDAWVVNSQTAKRSEGKGKVSDEDLVEDSGDDIRKREERFDFVSIANGHYEKVMIPEIPGLNRFEGTVLHSRWYRRPEEYIGRRVLVVGSFASGSDVARELASVQIPTQDLPESMQLARKRNHLSHPDVPAEGKVEVFQSSSMLPNDRSPYGKKEEEGRPWTKYIQHRPLIEKIEGGVIHFKDGSTLEDIDVIIFATGFYYQLPFAKSEDAPWNEKRVCEETVGDVDVLDEVNGWEKGGIQGLAIKELDEIKLFLRGDRTCAFIALPYLVVPFPLAEIQSHLTALYWAGRLSNIPDSFSAPSREEEAVQPDDKAKPQQQPGHENQQAANDTTHDGEHAKPGNPPVKKDKRHTEKVRGDLVFGFPYEYRYENYLLGLTAEADGGEKGGWGSVEEWRFPLRKNKALRSEVLGY</sequence>
<evidence type="ECO:0000313" key="6">
    <source>
        <dbReference type="EMBL" id="KAG7548997.1"/>
    </source>
</evidence>
<gene>
    <name evidence="6" type="ORF">FFLO_03110</name>
</gene>
<evidence type="ECO:0000256" key="4">
    <source>
        <dbReference type="ARBA" id="ARBA00023002"/>
    </source>
</evidence>
<dbReference type="PANTHER" id="PTHR23023">
    <property type="entry name" value="DIMETHYLANILINE MONOOXYGENASE"/>
    <property type="match status" value="1"/>
</dbReference>
<protein>
    <recommendedName>
        <fullName evidence="8">Flavin-containing monooxygenase</fullName>
    </recommendedName>
</protein>
<keyword evidence="7" id="KW-1185">Reference proteome</keyword>
<dbReference type="Gene3D" id="3.50.50.60">
    <property type="entry name" value="FAD/NAD(P)-binding domain"/>
    <property type="match status" value="2"/>
</dbReference>
<dbReference type="GO" id="GO:0050661">
    <property type="term" value="F:NADP binding"/>
    <property type="evidence" value="ECO:0007669"/>
    <property type="project" value="InterPro"/>
</dbReference>
<name>A0A8K0NNI5_9TREE</name>
<dbReference type="InterPro" id="IPR020946">
    <property type="entry name" value="Flavin_mOase-like"/>
</dbReference>
<evidence type="ECO:0000256" key="2">
    <source>
        <dbReference type="ARBA" id="ARBA00022630"/>
    </source>
</evidence>
<dbReference type="EMBL" id="JABELV010000055">
    <property type="protein sequence ID" value="KAG7548997.1"/>
    <property type="molecule type" value="Genomic_DNA"/>
</dbReference>
<dbReference type="Proteomes" id="UP000812966">
    <property type="component" value="Unassembled WGS sequence"/>
</dbReference>
<comment type="caution">
    <text evidence="6">The sequence shown here is derived from an EMBL/GenBank/DDBJ whole genome shotgun (WGS) entry which is preliminary data.</text>
</comment>
<accession>A0A8K0NNI5</accession>
<comment type="similarity">
    <text evidence="1">Belongs to the FMO family.</text>
</comment>
<keyword evidence="4" id="KW-0560">Oxidoreductase</keyword>
<dbReference type="AlphaFoldDB" id="A0A8K0NNI5"/>
<evidence type="ECO:0000256" key="1">
    <source>
        <dbReference type="ARBA" id="ARBA00009183"/>
    </source>
</evidence>
<dbReference type="GO" id="GO:0050660">
    <property type="term" value="F:flavin adenine dinucleotide binding"/>
    <property type="evidence" value="ECO:0007669"/>
    <property type="project" value="InterPro"/>
</dbReference>
<feature type="region of interest" description="Disordered" evidence="5">
    <location>
        <begin position="450"/>
        <end position="504"/>
    </location>
</feature>
<reference evidence="6" key="1">
    <citation type="submission" date="2020-04" db="EMBL/GenBank/DDBJ databases">
        <title>Analysis of mating type loci in Filobasidium floriforme.</title>
        <authorList>
            <person name="Nowrousian M."/>
        </authorList>
    </citation>
    <scope>NUCLEOTIDE SEQUENCE</scope>
    <source>
        <strain evidence="6">CBS 6242</strain>
    </source>
</reference>
<organism evidence="6 7">
    <name type="scientific">Filobasidium floriforme</name>
    <dbReference type="NCBI Taxonomy" id="5210"/>
    <lineage>
        <taxon>Eukaryota</taxon>
        <taxon>Fungi</taxon>
        <taxon>Dikarya</taxon>
        <taxon>Basidiomycota</taxon>
        <taxon>Agaricomycotina</taxon>
        <taxon>Tremellomycetes</taxon>
        <taxon>Filobasidiales</taxon>
        <taxon>Filobasidiaceae</taxon>
        <taxon>Filobasidium</taxon>
    </lineage>
</organism>
<dbReference type="SUPFAM" id="SSF51905">
    <property type="entry name" value="FAD/NAD(P)-binding domain"/>
    <property type="match status" value="1"/>
</dbReference>
<evidence type="ECO:0000256" key="5">
    <source>
        <dbReference type="SAM" id="MobiDB-lite"/>
    </source>
</evidence>
<evidence type="ECO:0000313" key="7">
    <source>
        <dbReference type="Proteomes" id="UP000812966"/>
    </source>
</evidence>
<keyword evidence="3" id="KW-0274">FAD</keyword>
<evidence type="ECO:0000256" key="3">
    <source>
        <dbReference type="ARBA" id="ARBA00022827"/>
    </source>
</evidence>
<feature type="compositionally biased region" description="Basic and acidic residues" evidence="5">
    <location>
        <begin position="454"/>
        <end position="467"/>
    </location>
</feature>
<proteinExistence type="inferred from homology"/>
<keyword evidence="2" id="KW-0285">Flavoprotein</keyword>